<dbReference type="CDD" id="cd03789">
    <property type="entry name" value="GT9_LPS_heptosyltransferase"/>
    <property type="match status" value="1"/>
</dbReference>
<dbReference type="PANTHER" id="PTHR30160:SF15">
    <property type="entry name" value="GLYCOSYLTRANSFERASE HI_0523-RELATED"/>
    <property type="match status" value="1"/>
</dbReference>
<keyword evidence="1" id="KW-0328">Glycosyltransferase</keyword>
<dbReference type="InterPro" id="IPR051199">
    <property type="entry name" value="LPS_LOS_Heptosyltrfase"/>
</dbReference>
<dbReference type="Gene3D" id="3.40.50.2000">
    <property type="entry name" value="Glycogen Phosphorylase B"/>
    <property type="match status" value="2"/>
</dbReference>
<keyword evidence="2" id="KW-0808">Transferase</keyword>
<dbReference type="SUPFAM" id="SSF53756">
    <property type="entry name" value="UDP-Glycosyltransferase/glycogen phosphorylase"/>
    <property type="match status" value="1"/>
</dbReference>
<proteinExistence type="predicted"/>
<dbReference type="EMBL" id="NJBN01000002">
    <property type="protein sequence ID" value="TKJ41747.1"/>
    <property type="molecule type" value="Genomic_DNA"/>
</dbReference>
<evidence type="ECO:0000256" key="1">
    <source>
        <dbReference type="ARBA" id="ARBA00022676"/>
    </source>
</evidence>
<dbReference type="GO" id="GO:0005829">
    <property type="term" value="C:cytosol"/>
    <property type="evidence" value="ECO:0007669"/>
    <property type="project" value="TreeGrafter"/>
</dbReference>
<dbReference type="PANTHER" id="PTHR30160">
    <property type="entry name" value="TETRAACYLDISACCHARIDE 4'-KINASE-RELATED"/>
    <property type="match status" value="1"/>
</dbReference>
<comment type="caution">
    <text evidence="3">The sequence shown here is derived from an EMBL/GenBank/DDBJ whole genome shotgun (WGS) entry which is preliminary data.</text>
</comment>
<dbReference type="InterPro" id="IPR002201">
    <property type="entry name" value="Glyco_trans_9"/>
</dbReference>
<evidence type="ECO:0000256" key="2">
    <source>
        <dbReference type="ARBA" id="ARBA00022679"/>
    </source>
</evidence>
<organism evidence="3 4">
    <name type="scientific">candidate division LCP-89 bacterium B3_LCP</name>
    <dbReference type="NCBI Taxonomy" id="2012998"/>
    <lineage>
        <taxon>Bacteria</taxon>
        <taxon>Pseudomonadati</taxon>
        <taxon>Bacteria division LCP-89</taxon>
    </lineage>
</organism>
<sequence length="340" mass="38552">MEMRTDPPQKILICRTDRLGDVILALPCATLIKRLFPNCRVSFLVQSYTLPIVRIFPQVDQILGFDRRVSTRQFAEVVRKEEFDAAIVLFPEYKLVKGLKIAGIRHRAGIAYRWYSHLFTHRHREHRKHNLKHEVEYNLSLTYSSFQKHDRWEDVLDPETVFPIQFIIHQQESREITTTLKAAREVQRKVIALHPGGSGSAHRWPGASYRELAASLAHKTDSLIVLTGNEEEIELCHWIALSAEGNVLNLSGQLTLEGLAAVYNNCDLLVTNSTGPLHLARAIGTPVIGLFPSDKAMTPVRWGPYRQQGSVIKAPECVSMNDITVDMVFDKVIERAGEAQ</sequence>
<gene>
    <name evidence="3" type="ORF">CEE37_04035</name>
</gene>
<name>A0A532V432_UNCL8</name>
<dbReference type="GO" id="GO:0008713">
    <property type="term" value="F:ADP-heptose-lipopolysaccharide heptosyltransferase activity"/>
    <property type="evidence" value="ECO:0007669"/>
    <property type="project" value="TreeGrafter"/>
</dbReference>
<dbReference type="Proteomes" id="UP000319619">
    <property type="component" value="Unassembled WGS sequence"/>
</dbReference>
<evidence type="ECO:0000313" key="4">
    <source>
        <dbReference type="Proteomes" id="UP000319619"/>
    </source>
</evidence>
<protein>
    <submittedName>
        <fullName evidence="3">Uncharacterized protein</fullName>
    </submittedName>
</protein>
<dbReference type="Pfam" id="PF01075">
    <property type="entry name" value="Glyco_transf_9"/>
    <property type="match status" value="1"/>
</dbReference>
<accession>A0A532V432</accession>
<dbReference type="AlphaFoldDB" id="A0A532V432"/>
<reference evidence="3 4" key="1">
    <citation type="submission" date="2017-06" db="EMBL/GenBank/DDBJ databases">
        <title>Novel microbial phyla capable of carbon fixation and sulfur reduction in deep-sea sediments.</title>
        <authorList>
            <person name="Huang J."/>
            <person name="Baker B."/>
            <person name="Wang Y."/>
        </authorList>
    </citation>
    <scope>NUCLEOTIDE SEQUENCE [LARGE SCALE GENOMIC DNA]</scope>
    <source>
        <strain evidence="3">B3_LCP</strain>
    </source>
</reference>
<evidence type="ECO:0000313" key="3">
    <source>
        <dbReference type="EMBL" id="TKJ41747.1"/>
    </source>
</evidence>
<dbReference type="GO" id="GO:0009244">
    <property type="term" value="P:lipopolysaccharide core region biosynthetic process"/>
    <property type="evidence" value="ECO:0007669"/>
    <property type="project" value="TreeGrafter"/>
</dbReference>